<name>A0A0D2AXF4_9PEZI</name>
<proteinExistence type="predicted"/>
<evidence type="ECO:0000256" key="2">
    <source>
        <dbReference type="SAM" id="SignalP"/>
    </source>
</evidence>
<evidence type="ECO:0000313" key="4">
    <source>
        <dbReference type="EMBL" id="KIW03864.1"/>
    </source>
</evidence>
<dbReference type="VEuPathDB" id="FungiDB:PV09_05161"/>
<accession>A0A0D2AXF4</accession>
<dbReference type="SUPFAM" id="SSF50685">
    <property type="entry name" value="Barwin-like endoglucanases"/>
    <property type="match status" value="1"/>
</dbReference>
<organism evidence="4 5">
    <name type="scientific">Verruconis gallopava</name>
    <dbReference type="NCBI Taxonomy" id="253628"/>
    <lineage>
        <taxon>Eukaryota</taxon>
        <taxon>Fungi</taxon>
        <taxon>Dikarya</taxon>
        <taxon>Ascomycota</taxon>
        <taxon>Pezizomycotina</taxon>
        <taxon>Dothideomycetes</taxon>
        <taxon>Pleosporomycetidae</taxon>
        <taxon>Venturiales</taxon>
        <taxon>Sympoventuriaceae</taxon>
        <taxon>Verruconis</taxon>
    </lineage>
</organism>
<evidence type="ECO:0000313" key="5">
    <source>
        <dbReference type="Proteomes" id="UP000053259"/>
    </source>
</evidence>
<dbReference type="Proteomes" id="UP000053259">
    <property type="component" value="Unassembled WGS sequence"/>
</dbReference>
<dbReference type="PROSITE" id="PS51257">
    <property type="entry name" value="PROKAR_LIPOPROTEIN"/>
    <property type="match status" value="1"/>
</dbReference>
<dbReference type="RefSeq" id="XP_016213733.1">
    <property type="nucleotide sequence ID" value="XM_016358632.1"/>
</dbReference>
<dbReference type="SMART" id="SM00236">
    <property type="entry name" value="fCBD"/>
    <property type="match status" value="1"/>
</dbReference>
<dbReference type="Gene3D" id="2.40.40.10">
    <property type="entry name" value="RlpA-like domain"/>
    <property type="match status" value="1"/>
</dbReference>
<keyword evidence="1 2" id="KW-0732">Signal</keyword>
<feature type="domain" description="CBM1" evidence="3">
    <location>
        <begin position="24"/>
        <end position="60"/>
    </location>
</feature>
<dbReference type="OrthoDB" id="5823761at2759"/>
<dbReference type="GO" id="GO:0005576">
    <property type="term" value="C:extracellular region"/>
    <property type="evidence" value="ECO:0007669"/>
    <property type="project" value="InterPro"/>
</dbReference>
<dbReference type="InterPro" id="IPR000254">
    <property type="entry name" value="CBD"/>
</dbReference>
<reference evidence="4 5" key="1">
    <citation type="submission" date="2015-01" db="EMBL/GenBank/DDBJ databases">
        <title>The Genome Sequence of Ochroconis gallopava CBS43764.</title>
        <authorList>
            <consortium name="The Broad Institute Genomics Platform"/>
            <person name="Cuomo C."/>
            <person name="de Hoog S."/>
            <person name="Gorbushina A."/>
            <person name="Stielow B."/>
            <person name="Teixiera M."/>
            <person name="Abouelleil A."/>
            <person name="Chapman S.B."/>
            <person name="Priest M."/>
            <person name="Young S.K."/>
            <person name="Wortman J."/>
            <person name="Nusbaum C."/>
            <person name="Birren B."/>
        </authorList>
    </citation>
    <scope>NUCLEOTIDE SEQUENCE [LARGE SCALE GENOMIC DNA]</scope>
    <source>
        <strain evidence="4 5">CBS 43764</strain>
    </source>
</reference>
<dbReference type="PROSITE" id="PS51164">
    <property type="entry name" value="CBM1_2"/>
    <property type="match status" value="1"/>
</dbReference>
<evidence type="ECO:0000256" key="1">
    <source>
        <dbReference type="ARBA" id="ARBA00022729"/>
    </source>
</evidence>
<gene>
    <name evidence="4" type="ORF">PV09_05161</name>
</gene>
<protein>
    <recommendedName>
        <fullName evidence="3">CBM1 domain-containing protein</fullName>
    </recommendedName>
</protein>
<dbReference type="GeneID" id="27313134"/>
<dbReference type="InParanoid" id="A0A0D2AXF4"/>
<sequence>MRYTTAFMLGVGVAAAASCKSKTTAQAEWQQCGGMNWTGGTTCAAGLTCVVQNPYYSQCLATSGVIASSAVTSTPTANAVSASSPAAVASSAASSVAPAASSPAKAASSSSAAAASPQASSSSSSSSGTGPIYKASFTHYGAGDSFGSPNCNTNTAACGFFTQPGFSAAVSQNLYGVGPGAGAGPECGTCWKLVGETDSSGNPLTNAGTSIVVMVNNLCPAQGNPLCSQPTLQDTNQYGANVNFDLCSDSGAQAAFFGNDGVGLAVGTAQQVDCSEWTGTVVH</sequence>
<dbReference type="SUPFAM" id="SSF57180">
    <property type="entry name" value="Cellulose-binding domain"/>
    <property type="match status" value="1"/>
</dbReference>
<dbReference type="HOGENOM" id="CLU_064531_0_0_1"/>
<dbReference type="InterPro" id="IPR035971">
    <property type="entry name" value="CBD_sf"/>
</dbReference>
<dbReference type="STRING" id="253628.A0A0D2AXF4"/>
<dbReference type="GO" id="GO:0030248">
    <property type="term" value="F:cellulose binding"/>
    <property type="evidence" value="ECO:0007669"/>
    <property type="project" value="InterPro"/>
</dbReference>
<dbReference type="AlphaFoldDB" id="A0A0D2AXF4"/>
<dbReference type="GO" id="GO:0005975">
    <property type="term" value="P:carbohydrate metabolic process"/>
    <property type="evidence" value="ECO:0007669"/>
    <property type="project" value="InterPro"/>
</dbReference>
<feature type="chain" id="PRO_5002238689" description="CBM1 domain-containing protein" evidence="2">
    <location>
        <begin position="17"/>
        <end position="283"/>
    </location>
</feature>
<dbReference type="Pfam" id="PF22514">
    <property type="entry name" value="EXPB1_D1"/>
    <property type="match status" value="1"/>
</dbReference>
<feature type="signal peptide" evidence="2">
    <location>
        <begin position="1"/>
        <end position="16"/>
    </location>
</feature>
<keyword evidence="5" id="KW-1185">Reference proteome</keyword>
<dbReference type="PROSITE" id="PS00562">
    <property type="entry name" value="CBM1_1"/>
    <property type="match status" value="1"/>
</dbReference>
<dbReference type="InterPro" id="IPR036908">
    <property type="entry name" value="RlpA-like_sf"/>
</dbReference>
<dbReference type="Pfam" id="PF00734">
    <property type="entry name" value="CBM_1"/>
    <property type="match status" value="1"/>
</dbReference>
<dbReference type="EMBL" id="KN847543">
    <property type="protein sequence ID" value="KIW03864.1"/>
    <property type="molecule type" value="Genomic_DNA"/>
</dbReference>
<evidence type="ECO:0000259" key="3">
    <source>
        <dbReference type="PROSITE" id="PS51164"/>
    </source>
</evidence>